<dbReference type="InterPro" id="IPR001932">
    <property type="entry name" value="PPM-type_phosphatase-like_dom"/>
</dbReference>
<dbReference type="STRING" id="36844.SAMN04488501_11229"/>
<dbReference type="AlphaFoldDB" id="A0A0L6ZAJ2"/>
<dbReference type="Pfam" id="PF07228">
    <property type="entry name" value="SpoIIE"/>
    <property type="match status" value="1"/>
</dbReference>
<dbReference type="PANTHER" id="PTHR35801">
    <property type="entry name" value="PHOSPHOSERINE PHOSPHATASE RSBX"/>
    <property type="match status" value="1"/>
</dbReference>
<dbReference type="PANTHER" id="PTHR35801:SF1">
    <property type="entry name" value="PHOSPHOSERINE PHOSPHATASE RSBX"/>
    <property type="match status" value="1"/>
</dbReference>
<dbReference type="InterPro" id="IPR036457">
    <property type="entry name" value="PPM-type-like_dom_sf"/>
</dbReference>
<keyword evidence="3" id="KW-1185">Reference proteome</keyword>
<name>A0A0L6ZAJ2_9CLOT</name>
<dbReference type="SUPFAM" id="SSF81606">
    <property type="entry name" value="PP2C-like"/>
    <property type="match status" value="1"/>
</dbReference>
<dbReference type="SMART" id="SM00331">
    <property type="entry name" value="PP2C_SIG"/>
    <property type="match status" value="1"/>
</dbReference>
<dbReference type="RefSeq" id="WP_052221119.1">
    <property type="nucleotide sequence ID" value="NZ_LHUR01000021.1"/>
</dbReference>
<dbReference type="EMBL" id="LHUR01000021">
    <property type="protein sequence ID" value="KOA19990.1"/>
    <property type="molecule type" value="Genomic_DNA"/>
</dbReference>
<protein>
    <submittedName>
        <fullName evidence="2">Stage II sporulation protein E (SpoIIE)</fullName>
    </submittedName>
</protein>
<gene>
    <name evidence="2" type="ORF">CLHOM_15550</name>
</gene>
<organism evidence="2 3">
    <name type="scientific">Clostridium homopropionicum DSM 5847</name>
    <dbReference type="NCBI Taxonomy" id="1121318"/>
    <lineage>
        <taxon>Bacteria</taxon>
        <taxon>Bacillati</taxon>
        <taxon>Bacillota</taxon>
        <taxon>Clostridia</taxon>
        <taxon>Eubacteriales</taxon>
        <taxon>Clostridiaceae</taxon>
        <taxon>Clostridium</taxon>
    </lineage>
</organism>
<evidence type="ECO:0000313" key="3">
    <source>
        <dbReference type="Proteomes" id="UP000037043"/>
    </source>
</evidence>
<reference evidence="3" key="1">
    <citation type="submission" date="2015-08" db="EMBL/GenBank/DDBJ databases">
        <title>Genome sequence of the strict anaerobe Clostridium homopropionicum LuHBu1 (DSM 5847T).</title>
        <authorList>
            <person name="Poehlein A."/>
            <person name="Beck M."/>
            <person name="Schiel-Bengelsdorf B."/>
            <person name="Bengelsdorf F.R."/>
            <person name="Daniel R."/>
            <person name="Duerre P."/>
        </authorList>
    </citation>
    <scope>NUCLEOTIDE SEQUENCE [LARGE SCALE GENOMIC DNA]</scope>
    <source>
        <strain evidence="3">DSM 5847</strain>
    </source>
</reference>
<evidence type="ECO:0000313" key="2">
    <source>
        <dbReference type="EMBL" id="KOA19990.1"/>
    </source>
</evidence>
<dbReference type="PATRIC" id="fig|1121318.3.peg.1564"/>
<comment type="caution">
    <text evidence="2">The sequence shown here is derived from an EMBL/GenBank/DDBJ whole genome shotgun (WGS) entry which is preliminary data.</text>
</comment>
<accession>A0A0L6ZAJ2</accession>
<dbReference type="InterPro" id="IPR039248">
    <property type="entry name" value="Ptase_RsbX"/>
</dbReference>
<evidence type="ECO:0000259" key="1">
    <source>
        <dbReference type="SMART" id="SM00331"/>
    </source>
</evidence>
<sequence>MNSFIDIAAESLNKLGEELCGDKTEFFRTKDGIIAVLSDGLGSGVKANILATLTSKIAITMLKEGLEIEEVVDTITNTLPICSVRKLAYSTLSIVKIFNNRQAYIVQFDNPNIFFMRNGKIIDLQSKVIEINNRKVKESIVSLKENDTLVLVSDGVIHAGVGKVLNLGWQWSHVADYLEKVVENNNSAKAITNSLLGACADLYLNEPGDDTTVMTIKLRRAEHVTLFSGPPENRAKDSEVVKEFISNEGMKIICGGTAANIVSREIGRQLVTSFEIYNKKIPPTASLEGINLVTEGVLTLNAAVEKLKAVKSSKDLSFLYKKDGASRLAKIIAENCTHLKMIIGKATNPVHQNPNFPRELSIKLKVLEELKKAAEEIGKIVTIEYC</sequence>
<dbReference type="Gene3D" id="3.60.40.10">
    <property type="entry name" value="PPM-type phosphatase domain"/>
    <property type="match status" value="1"/>
</dbReference>
<dbReference type="Proteomes" id="UP000037043">
    <property type="component" value="Unassembled WGS sequence"/>
</dbReference>
<proteinExistence type="predicted"/>
<feature type="domain" description="PPM-type phosphatase" evidence="1">
    <location>
        <begin position="2"/>
        <end position="218"/>
    </location>
</feature>